<dbReference type="VEuPathDB" id="FungiDB:M747DRAFT_247839"/>
<gene>
    <name evidence="1" type="ORF">M747DRAFT_247839</name>
</gene>
<reference evidence="1 2" key="1">
    <citation type="submission" date="2018-07" db="EMBL/GenBank/DDBJ databases">
        <title>Section-level genome sequencing of Aspergillus section Nigri to investigate inter- and intra-species variation.</title>
        <authorList>
            <consortium name="DOE Joint Genome Institute"/>
            <person name="Vesth T.C."/>
            <person name="Nybo J.L."/>
            <person name="Theobald S."/>
            <person name="Frisvad J.C."/>
            <person name="Larsen T.O."/>
            <person name="Nielsen K.F."/>
            <person name="Hoof J.B."/>
            <person name="Brandl J."/>
            <person name="Salamov A."/>
            <person name="Riley R."/>
            <person name="Gladden J.M."/>
            <person name="Phatale P."/>
            <person name="Nielsen M.T."/>
            <person name="Lyhne E.K."/>
            <person name="Kogle M.E."/>
            <person name="Strasser K."/>
            <person name="McDonnell E."/>
            <person name="Barry K."/>
            <person name="Clum A."/>
            <person name="Chen C."/>
            <person name="Nolan M."/>
            <person name="Sandor L."/>
            <person name="Kuo A."/>
            <person name="Lipzen A."/>
            <person name="Hainaut M."/>
            <person name="Drula E."/>
            <person name="Tsang A."/>
            <person name="Magnuson J.K."/>
            <person name="Henrissat B."/>
            <person name="Wiebenga A."/>
            <person name="Simmons B.A."/>
            <person name="Makela M.R."/>
            <person name="De vries R.P."/>
            <person name="Grigoriev I.V."/>
            <person name="Mortensen U.H."/>
            <person name="Baker S.E."/>
            <person name="Andersen M.R."/>
        </authorList>
    </citation>
    <scope>NUCLEOTIDE SEQUENCE [LARGE SCALE GENOMIC DNA]</scope>
    <source>
        <strain evidence="1 2">ATCC 13496</strain>
    </source>
</reference>
<name>A0A370BLV0_ASPNG</name>
<organism evidence="1 2">
    <name type="scientific">Aspergillus niger ATCC 13496</name>
    <dbReference type="NCBI Taxonomy" id="1353008"/>
    <lineage>
        <taxon>Eukaryota</taxon>
        <taxon>Fungi</taxon>
        <taxon>Dikarya</taxon>
        <taxon>Ascomycota</taxon>
        <taxon>Pezizomycotina</taxon>
        <taxon>Eurotiomycetes</taxon>
        <taxon>Eurotiomycetidae</taxon>
        <taxon>Eurotiales</taxon>
        <taxon>Aspergillaceae</taxon>
        <taxon>Aspergillus</taxon>
        <taxon>Aspergillus subgen. Circumdati</taxon>
    </lineage>
</organism>
<evidence type="ECO:0000313" key="2">
    <source>
        <dbReference type="Proteomes" id="UP000253845"/>
    </source>
</evidence>
<proteinExistence type="predicted"/>
<protein>
    <submittedName>
        <fullName evidence="1">Uncharacterized protein</fullName>
    </submittedName>
</protein>
<sequence>MVVGMILESPSRSQSINDSELNCRITKEQCAMRPATYMQTDKDTPCQIQPRGYSAEHLLDTAGGDPGRCSSQCKHPGGFWSNMLYYCTSYATKYRRVVITAIADVGHLQGTQAALTPNCEAILLKDGKDGIVQGTRLTIIGLASGLPGMFRIHPKFSDQKHLCYDLSRTDAQVNTRSAFFSADGILASEFRYPAVVQHSGAMWAGIIPIMGSRVLRPGFPGVACSQPLCGIQQMAFCHCDDTVNFMPKATSVRIISATLVSQILVVFAPSDITRAEGPRRSFSSKPRYLS</sequence>
<dbReference type="Proteomes" id="UP000253845">
    <property type="component" value="Unassembled WGS sequence"/>
</dbReference>
<dbReference type="EMBL" id="KZ851953">
    <property type="protein sequence ID" value="RDH15095.1"/>
    <property type="molecule type" value="Genomic_DNA"/>
</dbReference>
<accession>A0A370BLV0</accession>
<evidence type="ECO:0000313" key="1">
    <source>
        <dbReference type="EMBL" id="RDH15095.1"/>
    </source>
</evidence>
<dbReference type="AlphaFoldDB" id="A0A370BLV0"/>